<evidence type="ECO:0000313" key="3">
    <source>
        <dbReference type="EMBL" id="ASN68369.1"/>
    </source>
</evidence>
<dbReference type="EMBL" id="MF417877">
    <property type="protein sequence ID" value="ASN68517.1"/>
    <property type="molecule type" value="Genomic_DNA"/>
</dbReference>
<evidence type="ECO:0000313" key="5">
    <source>
        <dbReference type="EMBL" id="ASN68578.1"/>
    </source>
</evidence>
<proteinExistence type="predicted"/>
<reference evidence="3" key="1">
    <citation type="submission" date="2017-06" db="EMBL/GenBank/DDBJ databases">
        <title>Novel phages from South African skin metaviromes.</title>
        <authorList>
            <person name="van Zyl L.J."/>
            <person name="Abrahams Y."/>
            <person name="Stander E.A."/>
            <person name="Kirby B.M."/>
            <person name="Clavaud C."/>
            <person name="Farcet C."/>
            <person name="Breton L."/>
            <person name="Trindade M.I."/>
        </authorList>
    </citation>
    <scope>NUCLEOTIDE SEQUENCE</scope>
</reference>
<evidence type="ECO:0000256" key="1">
    <source>
        <dbReference type="SAM" id="Coils"/>
    </source>
</evidence>
<protein>
    <submittedName>
        <fullName evidence="3">Uncharacterized protein</fullName>
    </submittedName>
</protein>
<evidence type="ECO:0000313" key="2">
    <source>
        <dbReference type="EMBL" id="ASN67975.1"/>
    </source>
</evidence>
<gene>
    <name evidence="3" type="ORF">3F6_28</name>
    <name evidence="2" type="ORF">3S4_50</name>
    <name evidence="6" type="ORF">7F14_32</name>
    <name evidence="5" type="ORF">8S7_45</name>
    <name evidence="4" type="ORF">9F7_80</name>
</gene>
<dbReference type="EMBL" id="MF417878">
    <property type="protein sequence ID" value="ASN68578.1"/>
    <property type="molecule type" value="Genomic_DNA"/>
</dbReference>
<dbReference type="EMBL" id="MF417869">
    <property type="protein sequence ID" value="ASN67975.1"/>
    <property type="molecule type" value="Genomic_DNA"/>
</dbReference>
<keyword evidence="1" id="KW-0175">Coiled coil</keyword>
<evidence type="ECO:0000313" key="6">
    <source>
        <dbReference type="EMBL" id="ASN72100.1"/>
    </source>
</evidence>
<organism evidence="3">
    <name type="scientific">uncultured Caudovirales phage</name>
    <dbReference type="NCBI Taxonomy" id="2100421"/>
    <lineage>
        <taxon>Viruses</taxon>
        <taxon>Duplodnaviria</taxon>
        <taxon>Heunggongvirae</taxon>
        <taxon>Uroviricota</taxon>
        <taxon>Caudoviricetes</taxon>
        <taxon>Peduoviridae</taxon>
        <taxon>Maltschvirus</taxon>
        <taxon>Maltschvirus maltsch</taxon>
    </lineage>
</organism>
<accession>A0A2H4J1V6</accession>
<sequence>MEIAVSIPVNALKEDELLHYAALEPGAAAELARRITEQGLDPSAAAEELREEIRRLEDQLDEESRDADELRDHAEDACRWIRCALDPDDRELSVEQLLQKALDCLE</sequence>
<dbReference type="EMBL" id="MF417876">
    <property type="protein sequence ID" value="ASN68369.1"/>
    <property type="molecule type" value="Genomic_DNA"/>
</dbReference>
<name>A0A2H4J1V6_9CAUD</name>
<dbReference type="EMBL" id="MF417941">
    <property type="protein sequence ID" value="ASN72100.1"/>
    <property type="molecule type" value="Genomic_DNA"/>
</dbReference>
<evidence type="ECO:0000313" key="4">
    <source>
        <dbReference type="EMBL" id="ASN68517.1"/>
    </source>
</evidence>
<feature type="coiled-coil region" evidence="1">
    <location>
        <begin position="43"/>
        <end position="73"/>
    </location>
</feature>